<dbReference type="Pfam" id="PF01841">
    <property type="entry name" value="Transglut_core"/>
    <property type="match status" value="1"/>
</dbReference>
<proteinExistence type="predicted"/>
<dbReference type="SMART" id="SM00460">
    <property type="entry name" value="TGc"/>
    <property type="match status" value="1"/>
</dbReference>
<dbReference type="InterPro" id="IPR011050">
    <property type="entry name" value="Pectin_lyase_fold/virulence"/>
</dbReference>
<sequence>MSDVDKLVRIFILFSFITLFSLSLASVSSAGFDDIRETIADTDPGKTITLQNTTYNGDGSGILVNKNIVIQGPSGQYATLDAKSESRIMRTGNNTVVTFRRIIFKNGFLEGTGAGSAIRAGGQIIIENCTFLNNQGESGTAVFLSPDADNSRINNCIFRGNKGIYAGDDDWVEGAAVDVHAGNVNITNSVFENNQALDTGGAINFAIQSVGSQLINCNFTNNSASTGGAIKILNTDILIRNCKFTSNIATSGGAINLRDSKVRLENSTFTSNSAANNGGAIYNDLSNVSRNGYLNISSSSFKDNNAVNGGVIYSKNILNIKNSNFTNNRATNNSGVIYLSNITMLLNTSSLVNNSATNGVAIYSSSSNITANYNYIANNTGNKYVYITGSSTHIDLSYNWWGENNNPLINHVTNSSSVVLSDYYTVKVKFISLEGNLATFNYFLTLNNSENSLGSNYLPVFYGDYYNGTNHTRFQTNTQKTITTSLNSDKLFKVSVDDFLGYLVVFVNDTYGDDFYSGSSWESSLKSLKKAVNLVIDGGYVYIASSVYNGVNNTNILIDKDVNIIGANGSEGIVFDGENKFSIFKIYNADVKISNITFINGNSANGGAIYSDNSNLTIKDSNFLNNTATNTGGGLAINGGGYFNLSNIKFSNNHASYGVGIYLKNTTNFNLYSSVFENNTGIIGQSIYLNKDNKGFNVSYSLFLDNGNSIVFSNGSNTGYFDYNWWGNNNYTNHTNLKVNSYYTAIFTSNKTVNTVVGDNCTIFYSFHLNNTINKGNINFLPDFNVSLYQSDIFLDLLNVKEDKTFKFLLKHVYNNLSIFTNNRVFFFEYLVGKGKLEIKNFTILVDKINYADNITLKIDLKYNFTGKLNITLKTANKTDNNILTREISFRNGIGYFDYVITLLTNVLFDIQGTNNVDYNNTNNISTWGVVKYYLNISNIIIQNFNYGDDLNINIDLYLFSLNPNITQVFNVTVNGEIREISFINNYGVWVHTVTQAGTVKFNVNLEEDDYYYSANKNTSKFFNCTFYIDSVNGDNSNIGTSSDKAFKDFKYALNLLISGGTIYALKGNYTGENNTNITIKKDVNLYGLNNIIFTTKNDNMRVFTVENGLLYIANIIFSGINFNGDGGAIYTINKGCIEIIDSKFINNNIDGNGVIYLNSTGSLINRTEFINNTAFNGGAIFIEGDNNIITSSEFMNNIANQGGAIFIKGDENTVSYTRLFNNSDHTLKQVYNTGYGSNLSFNWWGDNFNPLGAHINNTGSINSLNYYKVVFKDLGDSSYSYQLALDGTTNSDDISNFLSFNGYYHDKLSDLQGSFIANTNLQIINVNGSLGFVMFNVDNWNNMMIFVNGTGGSDLNNGTDWDVAVKTIQRALELVVEEGTIYIAGNITYKSLNNLNQTVTKNITIIGASSYSGGAIILDGEKNPDINVFTIIDSIVTLKELVFTNINGTAINSINSKLELLKCDFINSTSDIGLISLNNSYVEFNDTKFSFIDGKVINSFKSDLKFNNSLFIDIKTNNGIIHGFNTDLIFNNTEFSNIIGKSSIICVDSGNINAFNLNFVNDNISTFYVNNSDLTIENSLFENISLNNSDIDLIHVVNGNLTVNNTVFKTIRNGLVLYLNNSKLILTSSNFINNDLKANNLIYSTNSELKFNRVNFVSDTTNNNLIFTDNGNLYMNSCIFENIVVDGSVIFNTHSSSNFNNVTFSNITLIDVNIVNDVNGGVYFNDIIFQDIANGTLLYTNNSSFNIENSRFKKLKGNLRVVESVNSDLNIINLIFEEINSTANLFYVIGGDLSFKNPVFEGIVFENDSFLFYTNNSNVNIDNFVFNSTIKGKLINVHGGIVNINNSVFKNFNNSNIINNNGKLNIFNSNFTNIHSNGVIYNNGVLKISNSLFKDINSNESVIFNNGFLVGSGSVFDNIISGGDSGVIYSINTLNIVYSNFTNNKAINGGVIYANGSVTIDSSLFVSNSAENGGSIYLGQGQSNITYSQFKNNTATNGGVIYSGSVLNIVASKFDGNNATNAGAIYSTNSLTIKGGGITNNNADYGSGIYNSGILNLSSVFFINNIAKIIEIDISAPISAKSGSNIIIEGKLLYGDNVANVIYTTNGNLLINNEKPLISNYPSNKKFILEINGKLMTEFSNQDGLVIFNLILEVSKNITYKATLSYTHEFASFSTFKNIKFILDSKNMVKPVLNNATSAVNPKISTTTTKTSNVFLPQAKTINIPPVSVKEVYKNKKWVKVSMSKTYNSFPDKKLRIKTKYTKKTVKYQFVSKLNPGNKKKINKYTIQSNVTYKDGNKFIKRIKTVKISYKYKYLPNPYLSSTYGCNVKDSFIKKLAKKWIKGKNTKKAQADAILSNVQKKIEYGNYGETLYGASGMYDKKKKKWHKGNCVDSSHLTIALLRSIGIPARYERKIGWVNEDHTQTTGHVWVQAYVNNKWLQGEATDNNPVGFNPKSYKNKVFSWFTDKSLDKNSHVITYYWPPEQALDKKYVKFS</sequence>
<feature type="domain" description="Transglutaminase-like" evidence="1">
    <location>
        <begin position="2383"/>
        <end position="2446"/>
    </location>
</feature>
<dbReference type="InterPro" id="IPR012334">
    <property type="entry name" value="Pectin_lyas_fold"/>
</dbReference>
<evidence type="ECO:0000313" key="3">
    <source>
        <dbReference type="Proteomes" id="UP000191661"/>
    </source>
</evidence>
<gene>
    <name evidence="2" type="ORF">MBBAR_12c00140</name>
</gene>
<dbReference type="SMART" id="SM00710">
    <property type="entry name" value="PbH1"/>
    <property type="match status" value="18"/>
</dbReference>
<accession>A0A1V6N1D9</accession>
<dbReference type="SUPFAM" id="SSF54001">
    <property type="entry name" value="Cysteine proteinases"/>
    <property type="match status" value="1"/>
</dbReference>
<evidence type="ECO:0000259" key="1">
    <source>
        <dbReference type="SMART" id="SM00460"/>
    </source>
</evidence>
<dbReference type="EMBL" id="JXMW01000012">
    <property type="protein sequence ID" value="OQD58540.1"/>
    <property type="molecule type" value="Genomic_DNA"/>
</dbReference>
<dbReference type="RefSeq" id="WP_080460525.1">
    <property type="nucleotide sequence ID" value="NZ_JXMW01000012.1"/>
</dbReference>
<dbReference type="Gene3D" id="3.10.620.30">
    <property type="match status" value="1"/>
</dbReference>
<dbReference type="PANTHER" id="PTHR11319:SF35">
    <property type="entry name" value="OUTER MEMBRANE PROTEIN PMPC-RELATED"/>
    <property type="match status" value="1"/>
</dbReference>
<dbReference type="PANTHER" id="PTHR11319">
    <property type="entry name" value="G PROTEIN-COUPLED RECEPTOR-RELATED"/>
    <property type="match status" value="1"/>
</dbReference>
<name>A0A1V6N1D9_METAZ</name>
<protein>
    <submittedName>
        <fullName evidence="2">Adhesin-like protein</fullName>
    </submittedName>
</protein>
<keyword evidence="3" id="KW-1185">Reference proteome</keyword>
<organism evidence="2 3">
    <name type="scientific">Methanobrevibacter arboriphilus JCM 13429 = DSM 1125</name>
    <dbReference type="NCBI Taxonomy" id="1300164"/>
    <lineage>
        <taxon>Archaea</taxon>
        <taxon>Methanobacteriati</taxon>
        <taxon>Methanobacteriota</taxon>
        <taxon>Methanomada group</taxon>
        <taxon>Methanobacteria</taxon>
        <taxon>Methanobacteriales</taxon>
        <taxon>Methanobacteriaceae</taxon>
        <taxon>Methanobrevibacter</taxon>
    </lineage>
</organism>
<dbReference type="Proteomes" id="UP000191661">
    <property type="component" value="Unassembled WGS sequence"/>
</dbReference>
<dbReference type="OrthoDB" id="387280at2157"/>
<dbReference type="InterPro" id="IPR002931">
    <property type="entry name" value="Transglutaminase-like"/>
</dbReference>
<dbReference type="InterPro" id="IPR038765">
    <property type="entry name" value="Papain-like_cys_pep_sf"/>
</dbReference>
<dbReference type="InterPro" id="IPR006626">
    <property type="entry name" value="PbH1"/>
</dbReference>
<comment type="caution">
    <text evidence="2">The sequence shown here is derived from an EMBL/GenBank/DDBJ whole genome shotgun (WGS) entry which is preliminary data.</text>
</comment>
<reference evidence="2 3" key="1">
    <citation type="submission" date="2014-12" db="EMBL/GenBank/DDBJ databases">
        <title>Genome sequence of Methanobrevibacter arboriphilicus DH1, DSM1125.</title>
        <authorList>
            <person name="Poehlein A."/>
            <person name="Thauer R.K."/>
            <person name="Seedorf H."/>
            <person name="Daniel R."/>
        </authorList>
    </citation>
    <scope>NUCLEOTIDE SEQUENCE [LARGE SCALE GENOMIC DNA]</scope>
    <source>
        <strain evidence="2 3">DH1</strain>
    </source>
</reference>
<dbReference type="Gene3D" id="2.160.20.10">
    <property type="entry name" value="Single-stranded right-handed beta-helix, Pectin lyase-like"/>
    <property type="match status" value="2"/>
</dbReference>
<evidence type="ECO:0000313" key="2">
    <source>
        <dbReference type="EMBL" id="OQD58540.1"/>
    </source>
</evidence>
<dbReference type="SUPFAM" id="SSF51126">
    <property type="entry name" value="Pectin lyase-like"/>
    <property type="match status" value="5"/>
</dbReference>